<dbReference type="Proteomes" id="UP001064048">
    <property type="component" value="Chromosome Z"/>
</dbReference>
<reference evidence="1 2" key="1">
    <citation type="journal article" date="2022" name="Genome Biol. Evol.">
        <title>The Spruce Budworm Genome: Reconstructing the Evolutionary History of Antifreeze Proteins.</title>
        <authorList>
            <person name="Beliveau C."/>
            <person name="Gagne P."/>
            <person name="Picq S."/>
            <person name="Vernygora O."/>
            <person name="Keeling C.I."/>
            <person name="Pinkney K."/>
            <person name="Doucet D."/>
            <person name="Wen F."/>
            <person name="Johnston J.S."/>
            <person name="Maaroufi H."/>
            <person name="Boyle B."/>
            <person name="Laroche J."/>
            <person name="Dewar K."/>
            <person name="Juretic N."/>
            <person name="Blackburn G."/>
            <person name="Nisole A."/>
            <person name="Brunet B."/>
            <person name="Brandao M."/>
            <person name="Lumley L."/>
            <person name="Duan J."/>
            <person name="Quan G."/>
            <person name="Lucarotti C.J."/>
            <person name="Roe A.D."/>
            <person name="Sperling F.A.H."/>
            <person name="Levesque R.C."/>
            <person name="Cusson M."/>
        </authorList>
    </citation>
    <scope>NUCLEOTIDE SEQUENCE [LARGE SCALE GENOMIC DNA]</scope>
    <source>
        <strain evidence="1">Glfc:IPQL:Cfum</strain>
    </source>
</reference>
<comment type="caution">
    <text evidence="1">The sequence shown here is derived from an EMBL/GenBank/DDBJ whole genome shotgun (WGS) entry which is preliminary data.</text>
</comment>
<evidence type="ECO:0000313" key="1">
    <source>
        <dbReference type="EMBL" id="KAI8430669.1"/>
    </source>
</evidence>
<gene>
    <name evidence="1" type="ORF">MSG28_000864</name>
</gene>
<dbReference type="EMBL" id="CM046131">
    <property type="protein sequence ID" value="KAI8430669.1"/>
    <property type="molecule type" value="Genomic_DNA"/>
</dbReference>
<sequence length="64" mass="6622">MYLPTVGWGSAGTVVVSPPKLASRSASAASHNTLRVQPQSGVLALVHSLPDLTLDPSPPRHPPT</sequence>
<organism evidence="1 2">
    <name type="scientific">Choristoneura fumiferana</name>
    <name type="common">Spruce budworm moth</name>
    <name type="synonym">Archips fumiferana</name>
    <dbReference type="NCBI Taxonomy" id="7141"/>
    <lineage>
        <taxon>Eukaryota</taxon>
        <taxon>Metazoa</taxon>
        <taxon>Ecdysozoa</taxon>
        <taxon>Arthropoda</taxon>
        <taxon>Hexapoda</taxon>
        <taxon>Insecta</taxon>
        <taxon>Pterygota</taxon>
        <taxon>Neoptera</taxon>
        <taxon>Endopterygota</taxon>
        <taxon>Lepidoptera</taxon>
        <taxon>Glossata</taxon>
        <taxon>Ditrysia</taxon>
        <taxon>Tortricoidea</taxon>
        <taxon>Tortricidae</taxon>
        <taxon>Tortricinae</taxon>
        <taxon>Choristoneura</taxon>
    </lineage>
</organism>
<protein>
    <submittedName>
        <fullName evidence="1">Uncharacterized protein</fullName>
    </submittedName>
</protein>
<accession>A0ACC0K2I7</accession>
<name>A0ACC0K2I7_CHOFU</name>
<keyword evidence="2" id="KW-1185">Reference proteome</keyword>
<evidence type="ECO:0000313" key="2">
    <source>
        <dbReference type="Proteomes" id="UP001064048"/>
    </source>
</evidence>
<proteinExistence type="predicted"/>